<dbReference type="PROSITE" id="PS50991">
    <property type="entry name" value="PYR_CT"/>
    <property type="match status" value="1"/>
</dbReference>
<dbReference type="GO" id="GO:0046872">
    <property type="term" value="F:metal ion binding"/>
    <property type="evidence" value="ECO:0007669"/>
    <property type="project" value="UniProtKB-KW"/>
</dbReference>
<dbReference type="GO" id="GO:0004419">
    <property type="term" value="F:hydroxymethylglutaryl-CoA lyase activity"/>
    <property type="evidence" value="ECO:0007669"/>
    <property type="project" value="TreeGrafter"/>
</dbReference>
<dbReference type="CDD" id="cd07938">
    <property type="entry name" value="DRE_TIM_HMGL"/>
    <property type="match status" value="1"/>
</dbReference>
<evidence type="ECO:0000259" key="4">
    <source>
        <dbReference type="PROSITE" id="PS50991"/>
    </source>
</evidence>
<evidence type="ECO:0000256" key="3">
    <source>
        <dbReference type="ARBA" id="ARBA00023239"/>
    </source>
</evidence>
<keyword evidence="2" id="KW-0479">Metal-binding</keyword>
<dbReference type="GO" id="GO:0006552">
    <property type="term" value="P:L-leucine catabolic process"/>
    <property type="evidence" value="ECO:0007669"/>
    <property type="project" value="TreeGrafter"/>
</dbReference>
<evidence type="ECO:0000313" key="5">
    <source>
        <dbReference type="EMBL" id="NEV93771.1"/>
    </source>
</evidence>
<organism evidence="5 6">
    <name type="scientific">Psychroflexus aurantiacus</name>
    <dbReference type="NCBI Taxonomy" id="2709310"/>
    <lineage>
        <taxon>Bacteria</taxon>
        <taxon>Pseudomonadati</taxon>
        <taxon>Bacteroidota</taxon>
        <taxon>Flavobacteriia</taxon>
        <taxon>Flavobacteriales</taxon>
        <taxon>Flavobacteriaceae</taxon>
        <taxon>Psychroflexus</taxon>
    </lineage>
</organism>
<keyword evidence="6" id="KW-1185">Reference proteome</keyword>
<feature type="domain" description="Pyruvate carboxyltransferase" evidence="4">
    <location>
        <begin position="3"/>
        <end position="273"/>
    </location>
</feature>
<dbReference type="RefSeq" id="WP_164004495.1">
    <property type="nucleotide sequence ID" value="NZ_JAAIKD010000003.1"/>
</dbReference>
<dbReference type="GO" id="GO:0046951">
    <property type="term" value="P:ketone body biosynthetic process"/>
    <property type="evidence" value="ECO:0007669"/>
    <property type="project" value="TreeGrafter"/>
</dbReference>
<sequence length="287" mass="31769">MKSVKLIECPRDAMQGIKPFIPTDEKAKYIQSLLKCGFDTIDFGSFVSPKAIPQMQDTAEVLSMLDLSQTQSKLLAIVANTRGAEDASKFPVIDYLGYPFSISENFQMRNTHKTIAESVDVLKSILDIAQASDKSVVAYLSMGFGNPYGDPWSTDIVGEWTEKLADLGVKILSLSDTVGSSTPEVIEDLFSTLIPEYPNMEFGAHLHTTPDAWYEKIHAATQAGCRRFDGAIQGFGGCPMAKDDLTGNMQTEKMLSYFNSKNIENSIRMTSFESAYNKASDLFSRYH</sequence>
<proteinExistence type="inferred from homology"/>
<dbReference type="Gene3D" id="3.20.20.70">
    <property type="entry name" value="Aldolase class I"/>
    <property type="match status" value="1"/>
</dbReference>
<dbReference type="PANTHER" id="PTHR42738:SF7">
    <property type="entry name" value="HYDROXYMETHYLGLUTARYL-COA LYASE"/>
    <property type="match status" value="1"/>
</dbReference>
<evidence type="ECO:0000256" key="1">
    <source>
        <dbReference type="ARBA" id="ARBA00009405"/>
    </source>
</evidence>
<keyword evidence="3 5" id="KW-0456">Lyase</keyword>
<dbReference type="PANTHER" id="PTHR42738">
    <property type="entry name" value="HYDROXYMETHYLGLUTARYL-COA LYASE"/>
    <property type="match status" value="1"/>
</dbReference>
<dbReference type="InterPro" id="IPR000891">
    <property type="entry name" value="PYR_CT"/>
</dbReference>
<protein>
    <submittedName>
        <fullName evidence="5">Hydroxymethylglutaryl-CoA lyase</fullName>
    </submittedName>
</protein>
<accession>A0A6B3R7J7</accession>
<dbReference type="EMBL" id="JAAIKD010000003">
    <property type="protein sequence ID" value="NEV93771.1"/>
    <property type="molecule type" value="Genomic_DNA"/>
</dbReference>
<evidence type="ECO:0000256" key="2">
    <source>
        <dbReference type="ARBA" id="ARBA00022723"/>
    </source>
</evidence>
<comment type="caution">
    <text evidence="5">The sequence shown here is derived from an EMBL/GenBank/DDBJ whole genome shotgun (WGS) entry which is preliminary data.</text>
</comment>
<dbReference type="AlphaFoldDB" id="A0A6B3R7J7"/>
<evidence type="ECO:0000313" key="6">
    <source>
        <dbReference type="Proteomes" id="UP000478505"/>
    </source>
</evidence>
<reference evidence="5 6" key="1">
    <citation type="submission" date="2020-02" db="EMBL/GenBank/DDBJ databases">
        <title>Flavobacteriaceae Psychroflexus bacterium YR1-1, complete genome.</title>
        <authorList>
            <person name="Li Y."/>
            <person name="Wu S."/>
        </authorList>
    </citation>
    <scope>NUCLEOTIDE SEQUENCE [LARGE SCALE GENOMIC DNA]</scope>
    <source>
        <strain evidence="5 6">YR1-1</strain>
    </source>
</reference>
<name>A0A6B3R7J7_9FLAO</name>
<comment type="similarity">
    <text evidence="1">Belongs to the HMG-CoA lyase family.</text>
</comment>
<dbReference type="InterPro" id="IPR013785">
    <property type="entry name" value="Aldolase_TIM"/>
</dbReference>
<gene>
    <name evidence="5" type="ORF">G3567_06365</name>
</gene>
<dbReference type="InterPro" id="IPR043594">
    <property type="entry name" value="HMGL"/>
</dbReference>
<dbReference type="Proteomes" id="UP000478505">
    <property type="component" value="Unassembled WGS sequence"/>
</dbReference>
<dbReference type="Pfam" id="PF00682">
    <property type="entry name" value="HMGL-like"/>
    <property type="match status" value="1"/>
</dbReference>
<dbReference type="SUPFAM" id="SSF51569">
    <property type="entry name" value="Aldolase"/>
    <property type="match status" value="1"/>
</dbReference>